<feature type="binding site" evidence="3">
    <location>
        <position position="203"/>
    </location>
    <ligand>
        <name>a divalent metal cation</name>
        <dbReference type="ChEBI" id="CHEBI:60240"/>
        <label>2</label>
    </ligand>
</feature>
<dbReference type="GO" id="GO:0008270">
    <property type="term" value="F:zinc ion binding"/>
    <property type="evidence" value="ECO:0007669"/>
    <property type="project" value="InterPro"/>
</dbReference>
<feature type="binding site" evidence="3">
    <location>
        <position position="232"/>
    </location>
    <ligand>
        <name>a divalent metal cation</name>
        <dbReference type="ChEBI" id="CHEBI:60240"/>
        <label>2</label>
    </ligand>
</feature>
<dbReference type="EnsemblMetazoa" id="XM_395159">
    <property type="protein sequence ID" value="XP_395159"/>
    <property type="gene ID" value="LOC411691"/>
</dbReference>
<dbReference type="Gene3D" id="3.20.20.140">
    <property type="entry name" value="Metal-dependent hydrolases"/>
    <property type="match status" value="1"/>
</dbReference>
<dbReference type="OMA" id="MVKCGFI"/>
<dbReference type="PROSITE" id="PS51347">
    <property type="entry name" value="PHOSPHOTRIESTERASE_2"/>
    <property type="match status" value="1"/>
</dbReference>
<evidence type="ECO:0000256" key="1">
    <source>
        <dbReference type="ARBA" id="ARBA00022723"/>
    </source>
</evidence>
<feature type="binding site" evidence="3">
    <location>
        <position position="171"/>
    </location>
    <ligand>
        <name>a divalent metal cation</name>
        <dbReference type="ChEBI" id="CHEBI:60240"/>
        <label>1</label>
    </ligand>
</feature>
<evidence type="ECO:0000313" key="7">
    <source>
        <dbReference type="RefSeq" id="XP_395159.2"/>
    </source>
</evidence>
<accession>A0A8B9B1C7</accession>
<evidence type="ECO:0000313" key="6">
    <source>
        <dbReference type="Proteomes" id="UP000005203"/>
    </source>
</evidence>
<dbReference type="GO" id="GO:0016787">
    <property type="term" value="F:hydrolase activity"/>
    <property type="evidence" value="ECO:0007669"/>
    <property type="project" value="UniProtKB-KW"/>
</dbReference>
<evidence type="ECO:0000256" key="4">
    <source>
        <dbReference type="PROSITE-ProRule" id="PRU00679"/>
    </source>
</evidence>
<feature type="binding site" evidence="3">
    <location>
        <position position="28"/>
    </location>
    <ligand>
        <name>a divalent metal cation</name>
        <dbReference type="ChEBI" id="CHEBI:60240"/>
        <label>1</label>
    </ligand>
</feature>
<dbReference type="AlphaFoldDB" id="A0A7M7R590"/>
<reference evidence="7" key="2">
    <citation type="submission" date="2025-04" db="UniProtKB">
        <authorList>
            <consortium name="RefSeq"/>
        </authorList>
    </citation>
    <scope>IDENTIFICATION</scope>
    <source>
        <strain evidence="7">DH4</strain>
        <tissue evidence="7">Whole body</tissue>
    </source>
</reference>
<comment type="similarity">
    <text evidence="4">Belongs to the metallo-dependent hydrolases superfamily. Phosphotriesterase family.</text>
</comment>
<evidence type="ECO:0000256" key="3">
    <source>
        <dbReference type="PIRSR" id="PIRSR601559-52"/>
    </source>
</evidence>
<dbReference type="KEGG" id="ame:411691"/>
<protein>
    <submittedName>
        <fullName evidence="7">Phosphotriesterase-related protein isoform X1</fullName>
    </submittedName>
</protein>
<proteinExistence type="inferred from homology"/>
<dbReference type="Pfam" id="PF02126">
    <property type="entry name" value="PTE"/>
    <property type="match status" value="1"/>
</dbReference>
<comment type="cofactor">
    <cofactor evidence="3">
        <name>a divalent metal cation</name>
        <dbReference type="ChEBI" id="CHEBI:60240"/>
    </cofactor>
    <text evidence="3">Binds 2 divalent metal cations per subunit.</text>
</comment>
<sequence>MEHATDYVETVFGKKNANQLGRILTHEHLSMSFIEFYVQPPSHLKQFFDDKKIELQTVGILKQYPYSSSYNLIYNDQYTEDAVLEDVKLYKKFGGGTIVENSNYGLKRNIPFMKKVSEATGINVIAGTGYYVSATQTNENLSKEEMYDVILKEMTIGCEESPDVKAGFIGEVGSTWPITAFEKRAIQATAEVQQQLKCPVSFHPGRDSAAPSEIMRIYQEAGGNARKAILSHLDRTILGLEELLEFSDDVKCYCQFDLFGTECSFYQLNPSIDMMSDAQRIERVKYFRDNKKLDRVLLSHDIHTKHKLIKFGGHGFSHILNNVVPKMMLKGFILEEIDMLTIHNPKTWLTS</sequence>
<dbReference type="RefSeq" id="XP_395159.2">
    <property type="nucleotide sequence ID" value="XM_395159.5"/>
</dbReference>
<dbReference type="GeneID" id="411691"/>
<keyword evidence="1 3" id="KW-0479">Metal-binding</keyword>
<dbReference type="OrthoDB" id="9998343at2759"/>
<gene>
    <name evidence="5" type="primary">411691</name>
    <name evidence="7" type="synonym">LOC411691</name>
</gene>
<comment type="caution">
    <text evidence="4">Lacks conserved residue(s) required for the propagation of feature annotation.</text>
</comment>
<feature type="binding site" evidence="3">
    <location>
        <position position="301"/>
    </location>
    <ligand>
        <name>a divalent metal cation</name>
        <dbReference type="ChEBI" id="CHEBI:60240"/>
        <label>1</label>
    </ligand>
</feature>
<evidence type="ECO:0000256" key="2">
    <source>
        <dbReference type="ARBA" id="ARBA00022801"/>
    </source>
</evidence>
<dbReference type="Proteomes" id="UP000005203">
    <property type="component" value="Linkage group LG10"/>
</dbReference>
<organism evidence="5">
    <name type="scientific">Apis mellifera</name>
    <name type="common">Honeybee</name>
    <dbReference type="NCBI Taxonomy" id="7460"/>
    <lineage>
        <taxon>Eukaryota</taxon>
        <taxon>Metazoa</taxon>
        <taxon>Ecdysozoa</taxon>
        <taxon>Arthropoda</taxon>
        <taxon>Hexapoda</taxon>
        <taxon>Insecta</taxon>
        <taxon>Pterygota</taxon>
        <taxon>Neoptera</taxon>
        <taxon>Endopterygota</taxon>
        <taxon>Hymenoptera</taxon>
        <taxon>Apocrita</taxon>
        <taxon>Aculeata</taxon>
        <taxon>Apoidea</taxon>
        <taxon>Anthophila</taxon>
        <taxon>Apidae</taxon>
        <taxon>Apis</taxon>
    </lineage>
</organism>
<dbReference type="InterPro" id="IPR001559">
    <property type="entry name" value="Phosphotriesterase"/>
</dbReference>
<dbReference type="SUPFAM" id="SSF51556">
    <property type="entry name" value="Metallo-dependent hydrolases"/>
    <property type="match status" value="1"/>
</dbReference>
<keyword evidence="6" id="KW-1185">Reference proteome</keyword>
<evidence type="ECO:0000313" key="5">
    <source>
        <dbReference type="EnsemblMetazoa" id="XP_395159"/>
    </source>
</evidence>
<feature type="binding site" evidence="3">
    <location>
        <position position="171"/>
    </location>
    <ligand>
        <name>a divalent metal cation</name>
        <dbReference type="ChEBI" id="CHEBI:60240"/>
        <label>2</label>
    </ligand>
</feature>
<name>A0A7M7R590_APIME</name>
<dbReference type="PANTHER" id="PTHR10819">
    <property type="entry name" value="PHOSPHOTRIESTERASE-RELATED"/>
    <property type="match status" value="1"/>
</dbReference>
<reference evidence="5" key="1">
    <citation type="submission" date="2021-01" db="UniProtKB">
        <authorList>
            <consortium name="EnsemblMetazoa"/>
        </authorList>
    </citation>
    <scope>IDENTIFICATION</scope>
    <source>
        <strain evidence="5">DH4</strain>
    </source>
</reference>
<dbReference type="PANTHER" id="PTHR10819:SF3">
    <property type="entry name" value="PHOSPHOTRIESTERASE-RELATED PROTEIN"/>
    <property type="match status" value="1"/>
</dbReference>
<keyword evidence="2" id="KW-0378">Hydrolase</keyword>
<accession>A0A7M7R590</accession>
<feature type="binding site" evidence="3">
    <location>
        <position position="26"/>
    </location>
    <ligand>
        <name>a divalent metal cation</name>
        <dbReference type="ChEBI" id="CHEBI:60240"/>
        <label>1</label>
    </ligand>
</feature>
<dbReference type="InterPro" id="IPR032466">
    <property type="entry name" value="Metal_Hydrolase"/>
</dbReference>